<dbReference type="AlphaFoldDB" id="A0A1Y5F7A4"/>
<evidence type="ECO:0000256" key="1">
    <source>
        <dbReference type="ARBA" id="ARBA00000799"/>
    </source>
</evidence>
<feature type="domain" description="Chorismate-utilising enzyme C-terminal" evidence="6">
    <location>
        <begin position="187"/>
        <end position="440"/>
    </location>
</feature>
<reference evidence="8" key="1">
    <citation type="journal article" date="2017" name="Proc. Natl. Acad. Sci. U.S.A.">
        <title>Simulation of Deepwater Horizon oil plume reveals substrate specialization within a complex community of hydrocarbon-degraders.</title>
        <authorList>
            <person name="Hu P."/>
            <person name="Dubinsky E.A."/>
            <person name="Probst A.J."/>
            <person name="Wang J."/>
            <person name="Sieber C.M.K."/>
            <person name="Tom L.M."/>
            <person name="Gardinali P."/>
            <person name="Banfield J.F."/>
            <person name="Atlas R.M."/>
            <person name="Andersen G.L."/>
        </authorList>
    </citation>
    <scope>NUCLEOTIDE SEQUENCE [LARGE SCALE GENOMIC DNA]</scope>
</reference>
<dbReference type="InterPro" id="IPR019999">
    <property type="entry name" value="Anth_synth_I-like"/>
</dbReference>
<proteinExistence type="inferred from homology"/>
<accession>A0A1Y5F7A4</accession>
<dbReference type="NCBIfam" id="TIGR00543">
    <property type="entry name" value="isochor_syn"/>
    <property type="match status" value="1"/>
</dbReference>
<evidence type="ECO:0000313" key="8">
    <source>
        <dbReference type="Proteomes" id="UP000196531"/>
    </source>
</evidence>
<comment type="catalytic activity">
    <reaction evidence="1">
        <text>chorismate = isochorismate</text>
        <dbReference type="Rhea" id="RHEA:18985"/>
        <dbReference type="ChEBI" id="CHEBI:29748"/>
        <dbReference type="ChEBI" id="CHEBI:29780"/>
        <dbReference type="EC" id="5.4.4.2"/>
    </reaction>
</comment>
<organism evidence="7 8">
    <name type="scientific">Halobacteriovorax marinus</name>
    <dbReference type="NCBI Taxonomy" id="97084"/>
    <lineage>
        <taxon>Bacteria</taxon>
        <taxon>Pseudomonadati</taxon>
        <taxon>Bdellovibrionota</taxon>
        <taxon>Bacteriovoracia</taxon>
        <taxon>Bacteriovoracales</taxon>
        <taxon>Halobacteriovoraceae</taxon>
        <taxon>Halobacteriovorax</taxon>
    </lineage>
</organism>
<dbReference type="GO" id="GO:0008909">
    <property type="term" value="F:isochorismate synthase activity"/>
    <property type="evidence" value="ECO:0007669"/>
    <property type="project" value="UniProtKB-EC"/>
</dbReference>
<name>A0A1Y5F7A4_9BACT</name>
<evidence type="ECO:0000256" key="4">
    <source>
        <dbReference type="ARBA" id="ARBA00023235"/>
    </source>
</evidence>
<dbReference type="EMBL" id="MAAO01000011">
    <property type="protein sequence ID" value="OUR94199.1"/>
    <property type="molecule type" value="Genomic_DNA"/>
</dbReference>
<gene>
    <name evidence="7" type="ORF">A9Q84_18015</name>
</gene>
<dbReference type="PANTHER" id="PTHR42839:SF2">
    <property type="entry name" value="ISOCHORISMATE SYNTHASE ENTC"/>
    <property type="match status" value="1"/>
</dbReference>
<dbReference type="InterPro" id="IPR015890">
    <property type="entry name" value="Chorismate_C"/>
</dbReference>
<dbReference type="PANTHER" id="PTHR42839">
    <property type="entry name" value="ISOCHORISMATE SYNTHASE ENTC"/>
    <property type="match status" value="1"/>
</dbReference>
<keyword evidence="4" id="KW-0413">Isomerase</keyword>
<comment type="caution">
    <text evidence="7">The sequence shown here is derived from an EMBL/GenBank/DDBJ whole genome shotgun (WGS) entry which is preliminary data.</text>
</comment>
<protein>
    <recommendedName>
        <fullName evidence="3">isochorismate synthase</fullName>
        <ecNumber evidence="3">5.4.4.2</ecNumber>
    </recommendedName>
    <alternativeName>
        <fullName evidence="5">Isochorismate mutase</fullName>
    </alternativeName>
</protein>
<evidence type="ECO:0000313" key="7">
    <source>
        <dbReference type="EMBL" id="OUR94199.1"/>
    </source>
</evidence>
<dbReference type="Pfam" id="PF00425">
    <property type="entry name" value="Chorismate_bind"/>
    <property type="match status" value="1"/>
</dbReference>
<evidence type="ECO:0000256" key="2">
    <source>
        <dbReference type="ARBA" id="ARBA00005297"/>
    </source>
</evidence>
<dbReference type="Proteomes" id="UP000196531">
    <property type="component" value="Unassembled WGS sequence"/>
</dbReference>
<evidence type="ECO:0000259" key="6">
    <source>
        <dbReference type="Pfam" id="PF00425"/>
    </source>
</evidence>
<dbReference type="InterPro" id="IPR004561">
    <property type="entry name" value="IsoChor_synthase"/>
</dbReference>
<evidence type="ECO:0000256" key="3">
    <source>
        <dbReference type="ARBA" id="ARBA00012824"/>
    </source>
</evidence>
<dbReference type="EC" id="5.4.4.2" evidence="3"/>
<dbReference type="Gene3D" id="3.60.120.10">
    <property type="entry name" value="Anthranilate synthase"/>
    <property type="match status" value="1"/>
</dbReference>
<sequence length="448" mass="51275">MINLLELKHSVIRQLSDHWKQVDFVALSKDKKRFVTYKFKIEKTNLSNLLGHVIHRPLNYFKNKDSSKEILGIGSHITYTKKYDYNKLLGLIEGDRDLTFLGAQRFTSTGKRDETWTGFDECHFTLPKIVFETTKDFTVLKVIFNKKSITSEDKRANALFELEAYLNFIRHDFGATKSQVISNYPEKPQWESMINTCLTNLETTPLEKVVLARKEIVEFDRSADPMAIFEKNIKHATDSYLMYLDPGDGKVFMSFTPEKLFKLNEREISLDCLAGTRPRSTDFGIDLKYQSELMSSSKELEEHRIVSREIQEKLSGLGAIIKVENVESILKLKFIQHLHTHICGTLPERSNFAVLLNTFHPTPAVGGRPWDMAKRCIEATEPFDRGLYAGPMGYISADSCEFAVAIRSALTEENKLHIFGGCGLVTGSNAENEWIETQNKMKNFEITL</sequence>
<comment type="similarity">
    <text evidence="2">Belongs to the isochorismate synthase family.</text>
</comment>
<dbReference type="SUPFAM" id="SSF56322">
    <property type="entry name" value="ADC synthase"/>
    <property type="match status" value="1"/>
</dbReference>
<dbReference type="InterPro" id="IPR005801">
    <property type="entry name" value="ADC_synthase"/>
</dbReference>
<evidence type="ECO:0000256" key="5">
    <source>
        <dbReference type="ARBA" id="ARBA00041564"/>
    </source>
</evidence>
<dbReference type="PRINTS" id="PR00095">
    <property type="entry name" value="ANTSNTHASEI"/>
</dbReference>